<dbReference type="Proteomes" id="UP000681343">
    <property type="component" value="Chromosome"/>
</dbReference>
<evidence type="ECO:0000256" key="1">
    <source>
        <dbReference type="SAM" id="Phobius"/>
    </source>
</evidence>
<feature type="transmembrane region" description="Helical" evidence="1">
    <location>
        <begin position="193"/>
        <end position="216"/>
    </location>
</feature>
<keyword evidence="1" id="KW-0472">Membrane</keyword>
<evidence type="ECO:0000313" key="3">
    <source>
        <dbReference type="Proteomes" id="UP000681343"/>
    </source>
</evidence>
<feature type="transmembrane region" description="Helical" evidence="1">
    <location>
        <begin position="12"/>
        <end position="35"/>
    </location>
</feature>
<sequence>MEERNWKYKINGGWPTLIMASVMLAIFGGITVWLYTTRNGAFIGGLIVTACMAIGFILSVCSVLFFKVFVDKDGFFCQTAPGNGRYYRYSEIRNMWLSSGRETNARQPTYCNFETVEGKRMRFLVLGSQIDAVDYMIERVESMGNKSGEDDLDWEIVITGKKEAGFVVIPTILSLIMLAVMVMLFLAWNLPPIVIAVPVILELMSLSQILSLGLFYKVIIQKDGFYCRTNPFDGRYYRYSDILDWRLVESQRKIGSRYNRGRIRKMYYFYDLKFIDRAHQTHRLPYNKSLYEGEIGELVARIERTHDNEA</sequence>
<accession>A0A810PY87</accession>
<evidence type="ECO:0000313" key="2">
    <source>
        <dbReference type="EMBL" id="BCK79087.1"/>
    </source>
</evidence>
<dbReference type="AlphaFoldDB" id="A0A810PY87"/>
<keyword evidence="1" id="KW-0812">Transmembrane</keyword>
<protein>
    <submittedName>
        <fullName evidence="2">Uncharacterized protein</fullName>
    </submittedName>
</protein>
<proteinExistence type="predicted"/>
<feature type="transmembrane region" description="Helical" evidence="1">
    <location>
        <begin position="164"/>
        <end position="187"/>
    </location>
</feature>
<dbReference type="EMBL" id="AP023415">
    <property type="protein sequence ID" value="BCK79087.1"/>
    <property type="molecule type" value="Genomic_DNA"/>
</dbReference>
<organism evidence="2 3">
    <name type="scientific">Vescimonas fastidiosa</name>
    <dbReference type="NCBI Taxonomy" id="2714353"/>
    <lineage>
        <taxon>Bacteria</taxon>
        <taxon>Bacillati</taxon>
        <taxon>Bacillota</taxon>
        <taxon>Clostridia</taxon>
        <taxon>Eubacteriales</taxon>
        <taxon>Oscillospiraceae</taxon>
        <taxon>Vescimonas</taxon>
    </lineage>
</organism>
<reference evidence="2" key="1">
    <citation type="submission" date="2020-09" db="EMBL/GenBank/DDBJ databases">
        <title>New species isolated from human feces.</title>
        <authorList>
            <person name="Kitahara M."/>
            <person name="Shigeno Y."/>
            <person name="Shime M."/>
            <person name="Matsumoto Y."/>
            <person name="Nakamura S."/>
            <person name="Motooka D."/>
            <person name="Fukuoka S."/>
            <person name="Nishikawa H."/>
            <person name="Benno Y."/>
        </authorList>
    </citation>
    <scope>NUCLEOTIDE SEQUENCE</scope>
    <source>
        <strain evidence="2">MM35</strain>
    </source>
</reference>
<name>A0A810PY87_9FIRM</name>
<dbReference type="KEGG" id="vfa:MM35RIKEN_12790"/>
<feature type="transmembrane region" description="Helical" evidence="1">
    <location>
        <begin position="41"/>
        <end position="66"/>
    </location>
</feature>
<gene>
    <name evidence="2" type="ORF">MM35RIKEN_12790</name>
</gene>
<keyword evidence="1" id="KW-1133">Transmembrane helix</keyword>
<keyword evidence="3" id="KW-1185">Reference proteome</keyword>